<comment type="similarity">
    <text evidence="1">Belongs to the DNA mismatch repair MutS family.</text>
</comment>
<dbReference type="Gene3D" id="3.40.50.300">
    <property type="entry name" value="P-loop containing nucleotide triphosphate hydrolases"/>
    <property type="match status" value="1"/>
</dbReference>
<comment type="caution">
    <text evidence="6">The sequence shown here is derived from an EMBL/GenBank/DDBJ whole genome shotgun (WGS) entry which is preliminary data.</text>
</comment>
<dbReference type="GO" id="GO:0005524">
    <property type="term" value="F:ATP binding"/>
    <property type="evidence" value="ECO:0007669"/>
    <property type="project" value="UniProtKB-KW"/>
</dbReference>
<evidence type="ECO:0000259" key="5">
    <source>
        <dbReference type="Pfam" id="PF00488"/>
    </source>
</evidence>
<dbReference type="PANTHER" id="PTHR11361">
    <property type="entry name" value="DNA MISMATCH REPAIR PROTEIN MUTS FAMILY MEMBER"/>
    <property type="match status" value="1"/>
</dbReference>
<dbReference type="GO" id="GO:0005634">
    <property type="term" value="C:nucleus"/>
    <property type="evidence" value="ECO:0007669"/>
    <property type="project" value="TreeGrafter"/>
</dbReference>
<dbReference type="OrthoDB" id="276261at2759"/>
<evidence type="ECO:0000256" key="4">
    <source>
        <dbReference type="ARBA" id="ARBA00023125"/>
    </source>
</evidence>
<evidence type="ECO:0000313" key="7">
    <source>
        <dbReference type="Proteomes" id="UP000236290"/>
    </source>
</evidence>
<keyword evidence="2" id="KW-0547">Nucleotide-binding</keyword>
<sequence>MAISEALLDTGASIWFATHFVELARVLADRPGVLNLHLASNTSIGEGGLPQLTMLYKANAGTVDDENHYGIALARAIGMPESFINCAETVANDLRQRRESNRQSSDAYKEIHRRRLALNLYEAIDQAKKSPNKETISGYLQRLREQYNLRLKEIEEM</sequence>
<dbReference type="GO" id="GO:0007131">
    <property type="term" value="P:reciprocal meiotic recombination"/>
    <property type="evidence" value="ECO:0007669"/>
    <property type="project" value="TreeGrafter"/>
</dbReference>
<dbReference type="Pfam" id="PF00488">
    <property type="entry name" value="MutS_V"/>
    <property type="match status" value="1"/>
</dbReference>
<dbReference type="GO" id="GO:0006298">
    <property type="term" value="P:mismatch repair"/>
    <property type="evidence" value="ECO:0007669"/>
    <property type="project" value="InterPro"/>
</dbReference>
<evidence type="ECO:0000256" key="1">
    <source>
        <dbReference type="ARBA" id="ARBA00006271"/>
    </source>
</evidence>
<dbReference type="GO" id="GO:0030983">
    <property type="term" value="F:mismatched DNA binding"/>
    <property type="evidence" value="ECO:0007669"/>
    <property type="project" value="InterPro"/>
</dbReference>
<dbReference type="InterPro" id="IPR027417">
    <property type="entry name" value="P-loop_NTPase"/>
</dbReference>
<dbReference type="InterPro" id="IPR045076">
    <property type="entry name" value="MutS"/>
</dbReference>
<dbReference type="EMBL" id="MTYI01000125">
    <property type="protein sequence ID" value="PNP51349.1"/>
    <property type="molecule type" value="Genomic_DNA"/>
</dbReference>
<proteinExistence type="inferred from homology"/>
<dbReference type="Proteomes" id="UP000236290">
    <property type="component" value="Unassembled WGS sequence"/>
</dbReference>
<evidence type="ECO:0000256" key="2">
    <source>
        <dbReference type="ARBA" id="ARBA00022741"/>
    </source>
</evidence>
<organism evidence="6 7">
    <name type="scientific">Trichoderma harzianum</name>
    <name type="common">Hypocrea lixii</name>
    <dbReference type="NCBI Taxonomy" id="5544"/>
    <lineage>
        <taxon>Eukaryota</taxon>
        <taxon>Fungi</taxon>
        <taxon>Dikarya</taxon>
        <taxon>Ascomycota</taxon>
        <taxon>Pezizomycotina</taxon>
        <taxon>Sordariomycetes</taxon>
        <taxon>Hypocreomycetidae</taxon>
        <taxon>Hypocreales</taxon>
        <taxon>Hypocreaceae</taxon>
        <taxon>Trichoderma</taxon>
    </lineage>
</organism>
<name>A0A2K0U0N5_TRIHA</name>
<accession>A0A2K0U0N5</accession>
<evidence type="ECO:0000256" key="3">
    <source>
        <dbReference type="ARBA" id="ARBA00022840"/>
    </source>
</evidence>
<reference evidence="6 7" key="1">
    <citation type="submission" date="2017-02" db="EMBL/GenBank/DDBJ databases">
        <title>Genomes of Trichoderma spp. with biocontrol activity.</title>
        <authorList>
            <person name="Gardiner D."/>
            <person name="Kazan K."/>
            <person name="Vos C."/>
            <person name="Harvey P."/>
        </authorList>
    </citation>
    <scope>NUCLEOTIDE SEQUENCE [LARGE SCALE GENOMIC DNA]</scope>
    <source>
        <strain evidence="6 7">Tr1</strain>
    </source>
</reference>
<gene>
    <name evidence="6" type="ORF">THARTR1_07999</name>
</gene>
<dbReference type="SUPFAM" id="SSF52540">
    <property type="entry name" value="P-loop containing nucleoside triphosphate hydrolases"/>
    <property type="match status" value="1"/>
</dbReference>
<dbReference type="GO" id="GO:0140664">
    <property type="term" value="F:ATP-dependent DNA damage sensor activity"/>
    <property type="evidence" value="ECO:0007669"/>
    <property type="project" value="InterPro"/>
</dbReference>
<dbReference type="PANTHER" id="PTHR11361:SF21">
    <property type="entry name" value="MUTS PROTEIN HOMOLOG 4"/>
    <property type="match status" value="1"/>
</dbReference>
<dbReference type="AlphaFoldDB" id="A0A2K0U0N5"/>
<keyword evidence="4" id="KW-0238">DNA-binding</keyword>
<evidence type="ECO:0000313" key="6">
    <source>
        <dbReference type="EMBL" id="PNP51349.1"/>
    </source>
</evidence>
<keyword evidence="3" id="KW-0067">ATP-binding</keyword>
<dbReference type="InterPro" id="IPR000432">
    <property type="entry name" value="DNA_mismatch_repair_MutS_C"/>
</dbReference>
<protein>
    <recommendedName>
        <fullName evidence="5">DNA mismatch repair proteins mutS family domain-containing protein</fullName>
    </recommendedName>
</protein>
<feature type="domain" description="DNA mismatch repair proteins mutS family" evidence="5">
    <location>
        <begin position="2"/>
        <end position="94"/>
    </location>
</feature>